<reference evidence="2" key="1">
    <citation type="submission" date="2022-11" db="UniProtKB">
        <authorList>
            <consortium name="WormBaseParasite"/>
        </authorList>
    </citation>
    <scope>IDENTIFICATION</scope>
</reference>
<sequence length="114" mass="12736">MSVATDADDDHVAVVIEVPSPTRSGAGLLRPPDGHHHLPRLSRASISSISQNAPRTRAKSVFLAEGIKNVSIDDKSQRQHMVFRAFLELDEFHQIARWTSGIFLFHLHCLCKLK</sequence>
<organism evidence="1 2">
    <name type="scientific">Plectus sambesii</name>
    <dbReference type="NCBI Taxonomy" id="2011161"/>
    <lineage>
        <taxon>Eukaryota</taxon>
        <taxon>Metazoa</taxon>
        <taxon>Ecdysozoa</taxon>
        <taxon>Nematoda</taxon>
        <taxon>Chromadorea</taxon>
        <taxon>Plectida</taxon>
        <taxon>Plectina</taxon>
        <taxon>Plectoidea</taxon>
        <taxon>Plectidae</taxon>
        <taxon>Plectus</taxon>
    </lineage>
</organism>
<proteinExistence type="predicted"/>
<dbReference type="AlphaFoldDB" id="A0A914USG4"/>
<keyword evidence="1" id="KW-1185">Reference proteome</keyword>
<evidence type="ECO:0000313" key="1">
    <source>
        <dbReference type="Proteomes" id="UP000887566"/>
    </source>
</evidence>
<dbReference type="WBParaSite" id="PSAMB.scaffold1222size34137.g11809.t1">
    <property type="protein sequence ID" value="PSAMB.scaffold1222size34137.g11809.t1"/>
    <property type="gene ID" value="PSAMB.scaffold1222size34137.g11809"/>
</dbReference>
<evidence type="ECO:0000313" key="2">
    <source>
        <dbReference type="WBParaSite" id="PSAMB.scaffold1222size34137.g11809.t1"/>
    </source>
</evidence>
<protein>
    <submittedName>
        <fullName evidence="2">Uncharacterized protein</fullName>
    </submittedName>
</protein>
<dbReference type="Proteomes" id="UP000887566">
    <property type="component" value="Unplaced"/>
</dbReference>
<name>A0A914USG4_9BILA</name>
<accession>A0A914USG4</accession>